<feature type="region of interest" description="Disordered" evidence="1">
    <location>
        <begin position="105"/>
        <end position="159"/>
    </location>
</feature>
<accession>A0A6F9DI17</accession>
<gene>
    <name evidence="2" type="primary">LOC100180710</name>
</gene>
<feature type="compositionally biased region" description="Polar residues" evidence="1">
    <location>
        <begin position="121"/>
        <end position="148"/>
    </location>
</feature>
<feature type="compositionally biased region" description="Polar residues" evidence="1">
    <location>
        <begin position="367"/>
        <end position="383"/>
    </location>
</feature>
<feature type="compositionally biased region" description="Basic and acidic residues" evidence="1">
    <location>
        <begin position="357"/>
        <end position="366"/>
    </location>
</feature>
<dbReference type="AlphaFoldDB" id="A0A6F9DI17"/>
<feature type="compositionally biased region" description="Basic and acidic residues" evidence="1">
    <location>
        <begin position="333"/>
        <end position="348"/>
    </location>
</feature>
<name>A0A6F9DI17_9ASCI</name>
<feature type="compositionally biased region" description="Polar residues" evidence="1">
    <location>
        <begin position="307"/>
        <end position="323"/>
    </location>
</feature>
<reference evidence="2" key="1">
    <citation type="submission" date="2020-04" db="EMBL/GenBank/DDBJ databases">
        <authorList>
            <person name="Neveu A P."/>
        </authorList>
    </citation>
    <scope>NUCLEOTIDE SEQUENCE</scope>
    <source>
        <tissue evidence="2">Whole embryo</tissue>
    </source>
</reference>
<protein>
    <submittedName>
        <fullName evidence="2">Uncharacterized protein LOC100180710</fullName>
    </submittedName>
</protein>
<feature type="region of interest" description="Disordered" evidence="1">
    <location>
        <begin position="288"/>
        <end position="390"/>
    </location>
</feature>
<dbReference type="EMBL" id="LR786741">
    <property type="protein sequence ID" value="CAB3262596.1"/>
    <property type="molecule type" value="mRNA"/>
</dbReference>
<proteinExistence type="evidence at transcript level"/>
<evidence type="ECO:0000256" key="1">
    <source>
        <dbReference type="SAM" id="MobiDB-lite"/>
    </source>
</evidence>
<evidence type="ECO:0000313" key="2">
    <source>
        <dbReference type="EMBL" id="CAB3262596.1"/>
    </source>
</evidence>
<sequence length="555" mass="59873">MEACALQNLGETFEYQQIHNTDLEVEQIKREGTDEMLYNSDSRRDSTGVEYDMQLMAMEEEMRRNAEEIAKTGDEVLNNNEITGVDEDTAAEDVFPGAMAPILEEEEEETESGSFCEHGTDNNVVTSPDASPAATTHQTDTSVEATSSGDKDNSCTTTNTTCATRDDALEVAAKQNSANKSLNIVVTKADVHAENTDGAQRVGGADCVTSCSQSLGNGVCYSAGACRHNNGGGDGSDGDCVVSGEHSLQTVKTENTEQTVDKPTGEMGQCASVAADNIDKETNYVAENTSNAVKPEQNKGSGLTDLHGSTQNESNTSQPQSGHASVISVTPARDVEKSDVAKLSESKTAEFPQVDTALKETEKTENSKAGTKTQADTSKSPPSSFEFYGVRPKESTPTACSITARMRCLHTGSHTGDKLAVVEDGDTCDLEIFVKVLEGLALGKTKIYIKICLESEEPNYKRIKRKTKAMKCASPLQLSKRIVLPNMRRKILTQGRLVVAIWSKSALGTNTPVCKCDLDMARQHKFFEGKGGVMTFAQKLATDKKVWNNVTLYLS</sequence>
<organism evidence="2">
    <name type="scientific">Phallusia mammillata</name>
    <dbReference type="NCBI Taxonomy" id="59560"/>
    <lineage>
        <taxon>Eukaryota</taxon>
        <taxon>Metazoa</taxon>
        <taxon>Chordata</taxon>
        <taxon>Tunicata</taxon>
        <taxon>Ascidiacea</taxon>
        <taxon>Phlebobranchia</taxon>
        <taxon>Ascidiidae</taxon>
        <taxon>Phallusia</taxon>
    </lineage>
</organism>